<dbReference type="Proteomes" id="UP000469670">
    <property type="component" value="Unassembled WGS sequence"/>
</dbReference>
<evidence type="ECO:0000256" key="1">
    <source>
        <dbReference type="SAM" id="MobiDB-lite"/>
    </source>
</evidence>
<dbReference type="RefSeq" id="WP_164200389.1">
    <property type="nucleotide sequence ID" value="NZ_JAAGMP010000305.1"/>
</dbReference>
<evidence type="ECO:0000313" key="3">
    <source>
        <dbReference type="Proteomes" id="UP000469670"/>
    </source>
</evidence>
<dbReference type="EMBL" id="JAAGMP010000305">
    <property type="protein sequence ID" value="NEC17804.1"/>
    <property type="molecule type" value="Genomic_DNA"/>
</dbReference>
<dbReference type="AlphaFoldDB" id="A0A7K3RRD7"/>
<feature type="compositionally biased region" description="Basic and acidic residues" evidence="1">
    <location>
        <begin position="116"/>
        <end position="129"/>
    </location>
</feature>
<gene>
    <name evidence="2" type="ORF">G3I50_05935</name>
</gene>
<feature type="region of interest" description="Disordered" evidence="1">
    <location>
        <begin position="116"/>
        <end position="146"/>
    </location>
</feature>
<protein>
    <submittedName>
        <fullName evidence="2">Uncharacterized protein</fullName>
    </submittedName>
</protein>
<accession>A0A7K3RRD7</accession>
<comment type="caution">
    <text evidence="2">The sequence shown here is derived from an EMBL/GenBank/DDBJ whole genome shotgun (WGS) entry which is preliminary data.</text>
</comment>
<evidence type="ECO:0000313" key="2">
    <source>
        <dbReference type="EMBL" id="NEC17804.1"/>
    </source>
</evidence>
<reference evidence="2 3" key="1">
    <citation type="submission" date="2020-01" db="EMBL/GenBank/DDBJ databases">
        <title>Insect and environment-associated Actinomycetes.</title>
        <authorList>
            <person name="Currrie C."/>
            <person name="Chevrette M."/>
            <person name="Carlson C."/>
            <person name="Stubbendieck R."/>
            <person name="Wendt-Pienkowski E."/>
        </authorList>
    </citation>
    <scope>NUCLEOTIDE SEQUENCE [LARGE SCALE GENOMIC DNA]</scope>
    <source>
        <strain evidence="2 3">SID7590</strain>
    </source>
</reference>
<proteinExistence type="predicted"/>
<organism evidence="2 3">
    <name type="scientific">Streptomyces parvus</name>
    <dbReference type="NCBI Taxonomy" id="66428"/>
    <lineage>
        <taxon>Bacteria</taxon>
        <taxon>Bacillati</taxon>
        <taxon>Actinomycetota</taxon>
        <taxon>Actinomycetes</taxon>
        <taxon>Kitasatosporales</taxon>
        <taxon>Streptomycetaceae</taxon>
        <taxon>Streptomyces</taxon>
    </lineage>
</organism>
<name>A0A7K3RRD7_9ACTN</name>
<sequence length="146" mass="16457">MPARPRIPDPRKGALEKFAFDLRQLGAGKVAVSWIAAQEDTEVSRPALYAALSGTRLPMGMTASTLLRWWAGNPDEENADVRSRDRIWGWIPRLPAGSDAHTQANEWKQRYLRLSRVESKRRAARDRSWKPTPPVQIDTPPVNSTS</sequence>